<proteinExistence type="predicted"/>
<dbReference type="EMBL" id="MGES01000054">
    <property type="protein sequence ID" value="OGL88308.1"/>
    <property type="molecule type" value="Genomic_DNA"/>
</dbReference>
<dbReference type="SUPFAM" id="SSF53756">
    <property type="entry name" value="UDP-Glycosyltransferase/glycogen phosphorylase"/>
    <property type="match status" value="1"/>
</dbReference>
<accession>A0A1F7VDU0</accession>
<comment type="caution">
    <text evidence="1">The sequence shown here is derived from an EMBL/GenBank/DDBJ whole genome shotgun (WGS) entry which is preliminary data.</text>
</comment>
<reference evidence="1 2" key="1">
    <citation type="journal article" date="2016" name="Nat. Commun.">
        <title>Thousands of microbial genomes shed light on interconnected biogeochemical processes in an aquifer system.</title>
        <authorList>
            <person name="Anantharaman K."/>
            <person name="Brown C.T."/>
            <person name="Hug L.A."/>
            <person name="Sharon I."/>
            <person name="Castelle C.J."/>
            <person name="Probst A.J."/>
            <person name="Thomas B.C."/>
            <person name="Singh A."/>
            <person name="Wilkins M.J."/>
            <person name="Karaoz U."/>
            <person name="Brodie E.L."/>
            <person name="Williams K.H."/>
            <person name="Hubbard S.S."/>
            <person name="Banfield J.F."/>
        </authorList>
    </citation>
    <scope>NUCLEOTIDE SEQUENCE [LARGE SCALE GENOMIC DNA]</scope>
</reference>
<dbReference type="STRING" id="1802410.A3H75_01900"/>
<protein>
    <recommendedName>
        <fullName evidence="3">Glycosyl transferase family 1 domain-containing protein</fullName>
    </recommendedName>
</protein>
<dbReference type="AlphaFoldDB" id="A0A1F7VDU0"/>
<evidence type="ECO:0000313" key="2">
    <source>
        <dbReference type="Proteomes" id="UP000176678"/>
    </source>
</evidence>
<dbReference type="Gene3D" id="3.40.50.2000">
    <property type="entry name" value="Glycogen Phosphorylase B"/>
    <property type="match status" value="1"/>
</dbReference>
<organism evidence="1 2">
    <name type="scientific">Candidatus Uhrbacteria bacterium RIFCSPLOWO2_02_FULL_51_9</name>
    <dbReference type="NCBI Taxonomy" id="1802410"/>
    <lineage>
        <taxon>Bacteria</taxon>
        <taxon>Candidatus Uhriibacteriota</taxon>
    </lineage>
</organism>
<sequence>MNLKSFVKIYLRKLFRLGGSRKPFYDFFYYDGVPHTKRALLAYRAFGVWTQSRVAWSAIGDVHDILRTLSRMGYRTDVIDYDDTTFVPSQQYDLFIGHNGNNFEHIEKQIPPETLTVFYPMYAYWKFQNAEEEKRLAEIKERHGITLAAERTIRVSDDYALAHADGVIVMSNERGMKTYPREENIFRINNAGYGDEKCMDLSTKDFAAARDGFLFIAGSGNAHKRLDVILEAFAGMPDKELYLCTKLEDDFKAAFEKYLFHTPNIHYIGHIRLYTPEFYDLMRKCNYVVYGSCSEGSPGAVIDVMFQGLIPLVSVGSHIDVAPHGFEIEPFTVEEVQRTVREVSSHDAAWAQERSIAVQNYAKDIFSIERYRETLKKYIETIEKEKRATRGISN</sequence>
<name>A0A1F7VDU0_9BACT</name>
<gene>
    <name evidence="1" type="ORF">A3H75_01900</name>
</gene>
<evidence type="ECO:0000313" key="1">
    <source>
        <dbReference type="EMBL" id="OGL88308.1"/>
    </source>
</evidence>
<dbReference type="Proteomes" id="UP000176678">
    <property type="component" value="Unassembled WGS sequence"/>
</dbReference>
<evidence type="ECO:0008006" key="3">
    <source>
        <dbReference type="Google" id="ProtNLM"/>
    </source>
</evidence>